<gene>
    <name evidence="2" type="ORF">TIFTF001_002551</name>
</gene>
<feature type="region of interest" description="Disordered" evidence="1">
    <location>
        <begin position="75"/>
        <end position="127"/>
    </location>
</feature>
<evidence type="ECO:0000313" key="2">
    <source>
        <dbReference type="EMBL" id="GMN29774.1"/>
    </source>
</evidence>
<dbReference type="Proteomes" id="UP001187192">
    <property type="component" value="Unassembled WGS sequence"/>
</dbReference>
<reference evidence="2" key="1">
    <citation type="submission" date="2023-07" db="EMBL/GenBank/DDBJ databases">
        <title>draft genome sequence of fig (Ficus carica).</title>
        <authorList>
            <person name="Takahashi T."/>
            <person name="Nishimura K."/>
        </authorList>
    </citation>
    <scope>NUCLEOTIDE SEQUENCE</scope>
</reference>
<sequence length="127" mass="13662">MILACKIEVSRSKWDTSGMSAKGTPMLKSAFPRDLGSRVTLMGHIPSAFGGWQVLCQFGQVVEASAEVGTMTVGTGQCGRGSMGRPSQRGLSHGRESVTRTSTLEPDRDLLEVPKGELIRGSPEQRR</sequence>
<comment type="caution">
    <text evidence="2">The sequence shown here is derived from an EMBL/GenBank/DDBJ whole genome shotgun (WGS) entry which is preliminary data.</text>
</comment>
<accession>A0AA87Z4A8</accession>
<feature type="compositionally biased region" description="Basic and acidic residues" evidence="1">
    <location>
        <begin position="105"/>
        <end position="127"/>
    </location>
</feature>
<name>A0AA87Z4A8_FICCA</name>
<evidence type="ECO:0000313" key="3">
    <source>
        <dbReference type="Proteomes" id="UP001187192"/>
    </source>
</evidence>
<proteinExistence type="predicted"/>
<dbReference type="EMBL" id="BTGU01000002">
    <property type="protein sequence ID" value="GMN29774.1"/>
    <property type="molecule type" value="Genomic_DNA"/>
</dbReference>
<dbReference type="AlphaFoldDB" id="A0AA87Z4A8"/>
<protein>
    <submittedName>
        <fullName evidence="2">Uncharacterized protein</fullName>
    </submittedName>
</protein>
<evidence type="ECO:0000256" key="1">
    <source>
        <dbReference type="SAM" id="MobiDB-lite"/>
    </source>
</evidence>
<organism evidence="2 3">
    <name type="scientific">Ficus carica</name>
    <name type="common">Common fig</name>
    <dbReference type="NCBI Taxonomy" id="3494"/>
    <lineage>
        <taxon>Eukaryota</taxon>
        <taxon>Viridiplantae</taxon>
        <taxon>Streptophyta</taxon>
        <taxon>Embryophyta</taxon>
        <taxon>Tracheophyta</taxon>
        <taxon>Spermatophyta</taxon>
        <taxon>Magnoliopsida</taxon>
        <taxon>eudicotyledons</taxon>
        <taxon>Gunneridae</taxon>
        <taxon>Pentapetalae</taxon>
        <taxon>rosids</taxon>
        <taxon>fabids</taxon>
        <taxon>Rosales</taxon>
        <taxon>Moraceae</taxon>
        <taxon>Ficeae</taxon>
        <taxon>Ficus</taxon>
    </lineage>
</organism>
<keyword evidence="3" id="KW-1185">Reference proteome</keyword>